<evidence type="ECO:0000313" key="2">
    <source>
        <dbReference type="Proteomes" id="UP001412067"/>
    </source>
</evidence>
<proteinExistence type="predicted"/>
<keyword evidence="1" id="KW-0378">Hydrolase</keyword>
<keyword evidence="1" id="KW-0547">Nucleotide-binding</keyword>
<evidence type="ECO:0000313" key="1">
    <source>
        <dbReference type="EMBL" id="KAK8966931.1"/>
    </source>
</evidence>
<dbReference type="EMBL" id="JBBWWR010000005">
    <property type="protein sequence ID" value="KAK8966931.1"/>
    <property type="molecule type" value="Genomic_DNA"/>
</dbReference>
<accession>A0ABR2MSA4</accession>
<gene>
    <name evidence="1" type="ORF">KSP40_PGU015779</name>
</gene>
<name>A0ABR2MSA4_9ASPA</name>
<sequence length="337" mass="37905">MLSVISATPSPASPASLVRPLASSCGSSTFFPLLRRLLLPCENSDQIAKASWPLVRSVAVKATNRRQNHTGCHERAPKYYGDPRRRSKALTDMRRIKAFFSFTSIHCRTRSFVWIALSQTILCHFVVQAIPVSLKVTAVQNFPTPCRHHKRSCPNIKNVFKTTSKRVLFKQFYSIISSSIHQRCPKQVNSCIHYNTQESLNRRSRLRSVRTSIRSGLLPAWCGLEGRKYLSEPLKTSFLQNSHFPVPSTPCNASQASLQFSVRQSKLTVISAFRQLPMDTAGAYRMIDEETGENVIVWGGIDDAASPIPSQETITWKPKDIHGQGGQFIFYLSVQHL</sequence>
<organism evidence="1 2">
    <name type="scientific">Platanthera guangdongensis</name>
    <dbReference type="NCBI Taxonomy" id="2320717"/>
    <lineage>
        <taxon>Eukaryota</taxon>
        <taxon>Viridiplantae</taxon>
        <taxon>Streptophyta</taxon>
        <taxon>Embryophyta</taxon>
        <taxon>Tracheophyta</taxon>
        <taxon>Spermatophyta</taxon>
        <taxon>Magnoliopsida</taxon>
        <taxon>Liliopsida</taxon>
        <taxon>Asparagales</taxon>
        <taxon>Orchidaceae</taxon>
        <taxon>Orchidoideae</taxon>
        <taxon>Orchideae</taxon>
        <taxon>Orchidinae</taxon>
        <taxon>Platanthera</taxon>
    </lineage>
</organism>
<protein>
    <submittedName>
        <fullName evidence="1">DEAD-box ATP-dependent RNA helicase 50</fullName>
    </submittedName>
</protein>
<dbReference type="Proteomes" id="UP001412067">
    <property type="component" value="Unassembled WGS sequence"/>
</dbReference>
<keyword evidence="1" id="KW-0067">ATP-binding</keyword>
<comment type="caution">
    <text evidence="1">The sequence shown here is derived from an EMBL/GenBank/DDBJ whole genome shotgun (WGS) entry which is preliminary data.</text>
</comment>
<keyword evidence="1" id="KW-0347">Helicase</keyword>
<dbReference type="GO" id="GO:0004386">
    <property type="term" value="F:helicase activity"/>
    <property type="evidence" value="ECO:0007669"/>
    <property type="project" value="UniProtKB-KW"/>
</dbReference>
<keyword evidence="2" id="KW-1185">Reference proteome</keyword>
<reference evidence="1 2" key="1">
    <citation type="journal article" date="2022" name="Nat. Plants">
        <title>Genomes of leafy and leafless Platanthera orchids illuminate the evolution of mycoheterotrophy.</title>
        <authorList>
            <person name="Li M.H."/>
            <person name="Liu K.W."/>
            <person name="Li Z."/>
            <person name="Lu H.C."/>
            <person name="Ye Q.L."/>
            <person name="Zhang D."/>
            <person name="Wang J.Y."/>
            <person name="Li Y.F."/>
            <person name="Zhong Z.M."/>
            <person name="Liu X."/>
            <person name="Yu X."/>
            <person name="Liu D.K."/>
            <person name="Tu X.D."/>
            <person name="Liu B."/>
            <person name="Hao Y."/>
            <person name="Liao X.Y."/>
            <person name="Jiang Y.T."/>
            <person name="Sun W.H."/>
            <person name="Chen J."/>
            <person name="Chen Y.Q."/>
            <person name="Ai Y."/>
            <person name="Zhai J.W."/>
            <person name="Wu S.S."/>
            <person name="Zhou Z."/>
            <person name="Hsiao Y.Y."/>
            <person name="Wu W.L."/>
            <person name="Chen Y.Y."/>
            <person name="Lin Y.F."/>
            <person name="Hsu J.L."/>
            <person name="Li C.Y."/>
            <person name="Wang Z.W."/>
            <person name="Zhao X."/>
            <person name="Zhong W.Y."/>
            <person name="Ma X.K."/>
            <person name="Ma L."/>
            <person name="Huang J."/>
            <person name="Chen G.Z."/>
            <person name="Huang M.Z."/>
            <person name="Huang L."/>
            <person name="Peng D.H."/>
            <person name="Luo Y.B."/>
            <person name="Zou S.Q."/>
            <person name="Chen S.P."/>
            <person name="Lan S."/>
            <person name="Tsai W.C."/>
            <person name="Van de Peer Y."/>
            <person name="Liu Z.J."/>
        </authorList>
    </citation>
    <scope>NUCLEOTIDE SEQUENCE [LARGE SCALE GENOMIC DNA]</scope>
    <source>
        <strain evidence="1">Lor288</strain>
    </source>
</reference>